<dbReference type="Proteomes" id="UP000246740">
    <property type="component" value="Unassembled WGS sequence"/>
</dbReference>
<gene>
    <name evidence="1" type="ORF">BCV70DRAFT_7640</name>
</gene>
<name>A0A317XX27_9BASI</name>
<reference evidence="1 2" key="1">
    <citation type="journal article" date="2018" name="Mol. Biol. Evol.">
        <title>Broad Genomic Sampling Reveals a Smut Pathogenic Ancestry of the Fungal Clade Ustilaginomycotina.</title>
        <authorList>
            <person name="Kijpornyongpan T."/>
            <person name="Mondo S.J."/>
            <person name="Barry K."/>
            <person name="Sandor L."/>
            <person name="Lee J."/>
            <person name="Lipzen A."/>
            <person name="Pangilinan J."/>
            <person name="LaButti K."/>
            <person name="Hainaut M."/>
            <person name="Henrissat B."/>
            <person name="Grigoriev I.V."/>
            <person name="Spatafora J.W."/>
            <person name="Aime M.C."/>
        </authorList>
    </citation>
    <scope>NUCLEOTIDE SEQUENCE [LARGE SCALE GENOMIC DNA]</scope>
    <source>
        <strain evidence="1 2">MCA 3645</strain>
    </source>
</reference>
<keyword evidence="2" id="KW-1185">Reference proteome</keyword>
<accession>A0A317XX27</accession>
<dbReference type="InParanoid" id="A0A317XX27"/>
<protein>
    <submittedName>
        <fullName evidence="1">Uncharacterized protein</fullName>
    </submittedName>
</protein>
<organism evidence="1 2">
    <name type="scientific">Testicularia cyperi</name>
    <dbReference type="NCBI Taxonomy" id="1882483"/>
    <lineage>
        <taxon>Eukaryota</taxon>
        <taxon>Fungi</taxon>
        <taxon>Dikarya</taxon>
        <taxon>Basidiomycota</taxon>
        <taxon>Ustilaginomycotina</taxon>
        <taxon>Ustilaginomycetes</taxon>
        <taxon>Ustilaginales</taxon>
        <taxon>Anthracoideaceae</taxon>
        <taxon>Testicularia</taxon>
    </lineage>
</organism>
<dbReference type="AlphaFoldDB" id="A0A317XX27"/>
<evidence type="ECO:0000313" key="2">
    <source>
        <dbReference type="Proteomes" id="UP000246740"/>
    </source>
</evidence>
<proteinExistence type="predicted"/>
<evidence type="ECO:0000313" key="1">
    <source>
        <dbReference type="EMBL" id="PWZ02876.1"/>
    </source>
</evidence>
<dbReference type="EMBL" id="KZ819188">
    <property type="protein sequence ID" value="PWZ02876.1"/>
    <property type="molecule type" value="Genomic_DNA"/>
</dbReference>
<sequence length="245" mass="26811">MPCITRMDCLWFASCARLSARLRLAHEKGARNAALWLHHRCISGGPLYPHLSHTPELNYCSRHNYSTLLAQGSAAPIFLAVTSEKTSSVALEPVRRRFSEVTAALFPHCASVAVLTLTAPAALLLQQPLEAAADCPPWLSGASGSVSAVHFGPSPPPSLSPSLTCSSVRHRGLCLTAGHYNSIKRWSTCLLLAGLVFDLDHTRCHRSRLVVSRLRLLKRPPSALSRALVHHYILDLDFWPRTCIA</sequence>